<accession>A0A4R5LPG0</accession>
<sequence length="60" mass="6736">MPPMARDVVNFRPTIGDSKEYIMNQVRDVIDDDRITITDVSHSIPATNIADPPQRAVRAD</sequence>
<protein>
    <submittedName>
        <fullName evidence="1">Uncharacterized protein</fullName>
    </submittedName>
</protein>
<proteinExistence type="predicted"/>
<dbReference type="EMBL" id="SMSE01000003">
    <property type="protein sequence ID" value="TDG12432.1"/>
    <property type="molecule type" value="Genomic_DNA"/>
</dbReference>
<dbReference type="Proteomes" id="UP000295554">
    <property type="component" value="Unassembled WGS sequence"/>
</dbReference>
<evidence type="ECO:0000313" key="1">
    <source>
        <dbReference type="EMBL" id="TDG12432.1"/>
    </source>
</evidence>
<keyword evidence="2" id="KW-1185">Reference proteome</keyword>
<organism evidence="1 2">
    <name type="scientific">Seongchinamella unica</name>
    <dbReference type="NCBI Taxonomy" id="2547392"/>
    <lineage>
        <taxon>Bacteria</taxon>
        <taxon>Pseudomonadati</taxon>
        <taxon>Pseudomonadota</taxon>
        <taxon>Gammaproteobacteria</taxon>
        <taxon>Cellvibrionales</taxon>
        <taxon>Halieaceae</taxon>
        <taxon>Seongchinamella</taxon>
    </lineage>
</organism>
<evidence type="ECO:0000313" key="2">
    <source>
        <dbReference type="Proteomes" id="UP000295554"/>
    </source>
</evidence>
<dbReference type="AlphaFoldDB" id="A0A4R5LPG0"/>
<comment type="caution">
    <text evidence="1">The sequence shown here is derived from an EMBL/GenBank/DDBJ whole genome shotgun (WGS) entry which is preliminary data.</text>
</comment>
<reference evidence="1 2" key="1">
    <citation type="submission" date="2019-03" db="EMBL/GenBank/DDBJ databases">
        <title>Seongchinamella monodicae gen. nov., sp. nov., a novel member of the Gammaproteobacteria isolated from a tidal mudflat of beach.</title>
        <authorList>
            <person name="Yang H.G."/>
            <person name="Kang J.W."/>
            <person name="Lee S.D."/>
        </authorList>
    </citation>
    <scope>NUCLEOTIDE SEQUENCE [LARGE SCALE GENOMIC DNA]</scope>
    <source>
        <strain evidence="1 2">GH4-78</strain>
    </source>
</reference>
<gene>
    <name evidence="1" type="ORF">E2F43_12550</name>
</gene>
<name>A0A4R5LPG0_9GAMM</name>
<dbReference type="RefSeq" id="WP_133213220.1">
    <property type="nucleotide sequence ID" value="NZ_SMSE01000003.1"/>
</dbReference>